<comment type="caution">
    <text evidence="2">The sequence shown here is derived from an EMBL/GenBank/DDBJ whole genome shotgun (WGS) entry which is preliminary data.</text>
</comment>
<protein>
    <submittedName>
        <fullName evidence="2">DUF2550 family protein</fullName>
    </submittedName>
</protein>
<keyword evidence="3" id="KW-1185">Reference proteome</keyword>
<sequence>MHEVHVALIALFVVVVVLAVGGVALSRWHTLTRRVGSFSCAVRAGGRQVPGVAHYGAHSLYWFKLRSLSFRATRTWSRSGLSVLERAPLHEGRPGGPLVVRCRVAGGPVGLEEQVELVMSREAYAGLTSWLEAGPTASYLVI</sequence>
<dbReference type="RefSeq" id="WP_168631190.1">
    <property type="nucleotide sequence ID" value="NZ_BONL01000020.1"/>
</dbReference>
<keyword evidence="1" id="KW-0472">Membrane</keyword>
<gene>
    <name evidence="2" type="ORF">HGA03_15470</name>
</gene>
<name>A0A7X6R0B7_9CELL</name>
<dbReference type="AlphaFoldDB" id="A0A7X6R0B7"/>
<keyword evidence="1" id="KW-1133">Transmembrane helix</keyword>
<accession>A0A7X6R0B7</accession>
<dbReference type="Proteomes" id="UP000581206">
    <property type="component" value="Unassembled WGS sequence"/>
</dbReference>
<dbReference type="Pfam" id="PF10739">
    <property type="entry name" value="DUF2550"/>
    <property type="match status" value="1"/>
</dbReference>
<dbReference type="InterPro" id="IPR019675">
    <property type="entry name" value="DUF2550"/>
</dbReference>
<evidence type="ECO:0000313" key="3">
    <source>
        <dbReference type="Proteomes" id="UP000581206"/>
    </source>
</evidence>
<dbReference type="EMBL" id="JAAXOX010000011">
    <property type="protein sequence ID" value="NKY24068.1"/>
    <property type="molecule type" value="Genomic_DNA"/>
</dbReference>
<evidence type="ECO:0000313" key="2">
    <source>
        <dbReference type="EMBL" id="NKY24068.1"/>
    </source>
</evidence>
<keyword evidence="1" id="KW-0812">Transmembrane</keyword>
<proteinExistence type="predicted"/>
<feature type="transmembrane region" description="Helical" evidence="1">
    <location>
        <begin position="6"/>
        <end position="25"/>
    </location>
</feature>
<organism evidence="2 3">
    <name type="scientific">Cellulomonas denverensis</name>
    <dbReference type="NCBI Taxonomy" id="264297"/>
    <lineage>
        <taxon>Bacteria</taxon>
        <taxon>Bacillati</taxon>
        <taxon>Actinomycetota</taxon>
        <taxon>Actinomycetes</taxon>
        <taxon>Micrococcales</taxon>
        <taxon>Cellulomonadaceae</taxon>
        <taxon>Cellulomonas</taxon>
    </lineage>
</organism>
<reference evidence="2 3" key="1">
    <citation type="submission" date="2020-04" db="EMBL/GenBank/DDBJ databases">
        <title>MicrobeNet Type strains.</title>
        <authorList>
            <person name="Nicholson A.C."/>
        </authorList>
    </citation>
    <scope>NUCLEOTIDE SEQUENCE [LARGE SCALE GENOMIC DNA]</scope>
    <source>
        <strain evidence="2 3">ATCC BAA-788</strain>
    </source>
</reference>
<evidence type="ECO:0000256" key="1">
    <source>
        <dbReference type="SAM" id="Phobius"/>
    </source>
</evidence>